<sequence length="245" mass="27309">MAASNESTADLTDSVVDRFLDAVRQHPCVYDTKRLDYRDVERKNNAWEQIRLHAGLPTVDDCLKLWKRLRDRYTRELKAIEGSKRSGSGYVSRRTWEFAESMAFYKDCGRPRKTTCSLSAASCSSGDGDTVEDILMTTQSSRPSSPMADSFLDAALRAGASTPLLPSPLTPPVPTTAAPKHLKTKQKKTDAFEEELLGQLQKKMSEDEAFGLSVGLSLDRMSRKMASKCKAKIMQVISECEEELD</sequence>
<dbReference type="Proteomes" id="UP001321473">
    <property type="component" value="Unassembled WGS sequence"/>
</dbReference>
<dbReference type="SMART" id="SM00595">
    <property type="entry name" value="MADF"/>
    <property type="match status" value="1"/>
</dbReference>
<evidence type="ECO:0000259" key="3">
    <source>
        <dbReference type="PROSITE" id="PS51029"/>
    </source>
</evidence>
<dbReference type="PANTHER" id="PTHR12243:SF60">
    <property type="entry name" value="SI:CH211-15D5.12-RELATED"/>
    <property type="match status" value="1"/>
</dbReference>
<feature type="compositionally biased region" description="Pro residues" evidence="2">
    <location>
        <begin position="165"/>
        <end position="174"/>
    </location>
</feature>
<keyword evidence="1" id="KW-0539">Nucleus</keyword>
<dbReference type="EMBL" id="JARKHS020019540">
    <property type="protein sequence ID" value="KAK8771619.1"/>
    <property type="molecule type" value="Genomic_DNA"/>
</dbReference>
<dbReference type="AlphaFoldDB" id="A0AAQ4EA47"/>
<name>A0AAQ4EA47_AMBAM</name>
<evidence type="ECO:0000313" key="7">
    <source>
        <dbReference type="Proteomes" id="UP001321473"/>
    </source>
</evidence>
<dbReference type="GO" id="GO:0005667">
    <property type="term" value="C:transcription regulator complex"/>
    <property type="evidence" value="ECO:0007669"/>
    <property type="project" value="TreeGrafter"/>
</dbReference>
<comment type="subcellular location">
    <subcellularLocation>
        <location evidence="1">Nucleus</location>
    </subcellularLocation>
</comment>
<dbReference type="InterPro" id="IPR039353">
    <property type="entry name" value="TF_Adf1"/>
</dbReference>
<accession>A0AAQ4EA47</accession>
<comment type="caution">
    <text evidence="5">The sequence shown here is derived from an EMBL/GenBank/DDBJ whole genome shotgun (WGS) entry which is preliminary data.</text>
</comment>
<dbReference type="GO" id="GO:0006357">
    <property type="term" value="P:regulation of transcription by RNA polymerase II"/>
    <property type="evidence" value="ECO:0007669"/>
    <property type="project" value="TreeGrafter"/>
</dbReference>
<proteinExistence type="predicted"/>
<dbReference type="Pfam" id="PF10545">
    <property type="entry name" value="MADF_DNA_bdg"/>
    <property type="match status" value="1"/>
</dbReference>
<evidence type="ECO:0000313" key="5">
    <source>
        <dbReference type="EMBL" id="KAK8771619.1"/>
    </source>
</evidence>
<dbReference type="PROSITE" id="PS51029">
    <property type="entry name" value="MADF"/>
    <property type="match status" value="1"/>
</dbReference>
<dbReference type="EMBL" id="JARKHS020011035">
    <property type="protein sequence ID" value="KAK8778171.1"/>
    <property type="molecule type" value="Genomic_DNA"/>
</dbReference>
<evidence type="ECO:0000256" key="2">
    <source>
        <dbReference type="SAM" id="MobiDB-lite"/>
    </source>
</evidence>
<dbReference type="GO" id="GO:0003677">
    <property type="term" value="F:DNA binding"/>
    <property type="evidence" value="ECO:0007669"/>
    <property type="project" value="InterPro"/>
</dbReference>
<evidence type="ECO:0008006" key="8">
    <source>
        <dbReference type="Google" id="ProtNLM"/>
    </source>
</evidence>
<evidence type="ECO:0000259" key="4">
    <source>
        <dbReference type="PROSITE" id="PS51031"/>
    </source>
</evidence>
<dbReference type="InterPro" id="IPR004210">
    <property type="entry name" value="BESS_motif"/>
</dbReference>
<feature type="domain" description="MADF" evidence="3">
    <location>
        <begin position="18"/>
        <end position="110"/>
    </location>
</feature>
<feature type="domain" description="BESS" evidence="4">
    <location>
        <begin position="204"/>
        <end position="243"/>
    </location>
</feature>
<dbReference type="GO" id="GO:0005634">
    <property type="term" value="C:nucleus"/>
    <property type="evidence" value="ECO:0007669"/>
    <property type="project" value="UniProtKB-SubCell"/>
</dbReference>
<feature type="region of interest" description="Disordered" evidence="2">
    <location>
        <begin position="162"/>
        <end position="185"/>
    </location>
</feature>
<reference evidence="5 7" key="1">
    <citation type="journal article" date="2023" name="Arcadia Sci">
        <title>De novo assembly of a long-read Amblyomma americanum tick genome.</title>
        <authorList>
            <person name="Chou S."/>
            <person name="Poskanzer K.E."/>
            <person name="Rollins M."/>
            <person name="Thuy-Boun P.S."/>
        </authorList>
    </citation>
    <scope>NUCLEOTIDE SEQUENCE [LARGE SCALE GENOMIC DNA]</scope>
    <source>
        <strain evidence="5">F_SG_1</strain>
        <tissue evidence="5">Salivary glands</tissue>
    </source>
</reference>
<dbReference type="PROSITE" id="PS51031">
    <property type="entry name" value="BESS"/>
    <property type="match status" value="1"/>
</dbReference>
<organism evidence="5 7">
    <name type="scientific">Amblyomma americanum</name>
    <name type="common">Lone star tick</name>
    <dbReference type="NCBI Taxonomy" id="6943"/>
    <lineage>
        <taxon>Eukaryota</taxon>
        <taxon>Metazoa</taxon>
        <taxon>Ecdysozoa</taxon>
        <taxon>Arthropoda</taxon>
        <taxon>Chelicerata</taxon>
        <taxon>Arachnida</taxon>
        <taxon>Acari</taxon>
        <taxon>Parasitiformes</taxon>
        <taxon>Ixodida</taxon>
        <taxon>Ixodoidea</taxon>
        <taxon>Ixodidae</taxon>
        <taxon>Amblyomminae</taxon>
        <taxon>Amblyomma</taxon>
    </lineage>
</organism>
<evidence type="ECO:0000256" key="1">
    <source>
        <dbReference type="PROSITE-ProRule" id="PRU00371"/>
    </source>
</evidence>
<gene>
    <name evidence="6" type="ORF">V5799_020488</name>
    <name evidence="5" type="ORF">V5799_025136</name>
</gene>
<dbReference type="InterPro" id="IPR006578">
    <property type="entry name" value="MADF-dom"/>
</dbReference>
<reference evidence="5" key="3">
    <citation type="submission" date="2024-02" db="EMBL/GenBank/DDBJ databases">
        <authorList>
            <person name="Mcdaniel E.A."/>
            <person name="Celebi F.M."/>
            <person name="Reiter T."/>
            <person name="Weiss E.C."/>
            <person name="Chou S."/>
        </authorList>
    </citation>
    <scope>NUCLEOTIDE SEQUENCE</scope>
    <source>
        <strain evidence="5">F_SG_1</strain>
        <tissue evidence="5">Salivary glands</tissue>
    </source>
</reference>
<dbReference type="PANTHER" id="PTHR12243">
    <property type="entry name" value="MADF DOMAIN TRANSCRIPTION FACTOR"/>
    <property type="match status" value="1"/>
</dbReference>
<keyword evidence="7" id="KW-1185">Reference proteome</keyword>
<reference evidence="5" key="2">
    <citation type="submission" date="2023-03" db="EMBL/GenBank/DDBJ databases">
        <authorList>
            <person name="Thuy-Boun P."/>
        </authorList>
    </citation>
    <scope>NUCLEOTIDE SEQUENCE</scope>
    <source>
        <strain evidence="5">F_SG_1</strain>
        <tissue evidence="5">Salivary glands</tissue>
    </source>
</reference>
<protein>
    <recommendedName>
        <fullName evidence="8">Alcohol dehydrogenase transcription factor myb/sant-like protein</fullName>
    </recommendedName>
</protein>
<evidence type="ECO:0000313" key="6">
    <source>
        <dbReference type="EMBL" id="KAK8778171.1"/>
    </source>
</evidence>